<dbReference type="OrthoDB" id="582619at2"/>
<evidence type="ECO:0000313" key="4">
    <source>
        <dbReference type="Proteomes" id="UP000234479"/>
    </source>
</evidence>
<proteinExistence type="predicted"/>
<evidence type="ECO:0000259" key="2">
    <source>
        <dbReference type="Pfam" id="PF09722"/>
    </source>
</evidence>
<accession>A0A2N5DRF3</accession>
<dbReference type="EMBL" id="PJRS01000007">
    <property type="protein sequence ID" value="PLR28640.1"/>
    <property type="molecule type" value="Genomic_DNA"/>
</dbReference>
<evidence type="ECO:0000256" key="1">
    <source>
        <dbReference type="SAM" id="MobiDB-lite"/>
    </source>
</evidence>
<dbReference type="InterPro" id="IPR024467">
    <property type="entry name" value="Xre/MbcA/ParS-like_toxin-bd"/>
</dbReference>
<evidence type="ECO:0000313" key="3">
    <source>
        <dbReference type="EMBL" id="PLR28640.1"/>
    </source>
</evidence>
<protein>
    <recommendedName>
        <fullName evidence="2">Antitoxin Xre/MbcA/ParS-like toxin-binding domain-containing protein</fullName>
    </recommendedName>
</protein>
<dbReference type="Proteomes" id="UP000234479">
    <property type="component" value="Unassembled WGS sequence"/>
</dbReference>
<name>A0A2N5DRF3_9CAUL</name>
<gene>
    <name evidence="3" type="ORF">SGCZBJ_01965</name>
</gene>
<keyword evidence="4" id="KW-1185">Reference proteome</keyword>
<sequence>MSYALCMDAQPKPENYESISLTPGERLSGNRLACVIEQIAAQSTDILGSKERAQDWLRSHPIPALDGKTAEWIIAQGLGNAVFDYLDEIRYGSGLRHEGHAPWPSDTSARQRHAPCSTGGSPRSHPRRDASADPASFTTA</sequence>
<dbReference type="Pfam" id="PF09722">
    <property type="entry name" value="Xre_MbcA_ParS_C"/>
    <property type="match status" value="1"/>
</dbReference>
<reference evidence="3 4" key="1">
    <citation type="submission" date="2017-12" db="EMBL/GenBank/DDBJ databases">
        <title>The genome sequence of Caulobacter sp. 410.</title>
        <authorList>
            <person name="Gao J."/>
            <person name="Mao X."/>
            <person name="Sun J."/>
        </authorList>
    </citation>
    <scope>NUCLEOTIDE SEQUENCE [LARGE SCALE GENOMIC DNA]</scope>
    <source>
        <strain evidence="3 4">410</strain>
    </source>
</reference>
<organism evidence="3 4">
    <name type="scientific">Caulobacter zeae</name>
    <dbReference type="NCBI Taxonomy" id="2055137"/>
    <lineage>
        <taxon>Bacteria</taxon>
        <taxon>Pseudomonadati</taxon>
        <taxon>Pseudomonadota</taxon>
        <taxon>Alphaproteobacteria</taxon>
        <taxon>Caulobacterales</taxon>
        <taxon>Caulobacteraceae</taxon>
        <taxon>Caulobacter</taxon>
    </lineage>
</organism>
<comment type="caution">
    <text evidence="3">The sequence shown here is derived from an EMBL/GenBank/DDBJ whole genome shotgun (WGS) entry which is preliminary data.</text>
</comment>
<feature type="region of interest" description="Disordered" evidence="1">
    <location>
        <begin position="96"/>
        <end position="140"/>
    </location>
</feature>
<dbReference type="AlphaFoldDB" id="A0A2N5DRF3"/>
<feature type="domain" description="Antitoxin Xre/MbcA/ParS-like toxin-binding" evidence="2">
    <location>
        <begin position="44"/>
        <end position="92"/>
    </location>
</feature>